<keyword evidence="3 5" id="KW-0808">Transferase</keyword>
<dbReference type="InterPro" id="IPR029044">
    <property type="entry name" value="Nucleotide-diphossugar_trans"/>
</dbReference>
<keyword evidence="6" id="KW-1185">Reference proteome</keyword>
<sequence>MPPATPTVSIVIPAYNEEASIRACVMAAIMQTTAASEIIVVDNRSTDATGEIVRALQVEYPDSPLIYFQQDLEQGLVPTRNFGLDRAQGTVIGRIDADSVIEPNWVAEVQQAFIDESVAAATGPVLYYDMPLRRFGLKADDRVRRFILTLSRDYHFLFGSNMAIRRTAWLAIRDQTCRDEVDELHEDIDLSIHLAQNGLKVTYVTSMVSGMSARRLEDSPRDYSYYVHRFERTYARHGLMNPVLRVPMWVFFAIYPLGKVIRTMQHRKLARAA</sequence>
<keyword evidence="2" id="KW-0328">Glycosyltransferase</keyword>
<evidence type="ECO:0000256" key="3">
    <source>
        <dbReference type="ARBA" id="ARBA00022679"/>
    </source>
</evidence>
<dbReference type="InterPro" id="IPR001173">
    <property type="entry name" value="Glyco_trans_2-like"/>
</dbReference>
<dbReference type="EMBL" id="SOFI01000003">
    <property type="protein sequence ID" value="TFB79240.1"/>
    <property type="molecule type" value="Genomic_DNA"/>
</dbReference>
<dbReference type="RefSeq" id="WP_104095120.1">
    <property type="nucleotide sequence ID" value="NZ_JACHBP010000001.1"/>
</dbReference>
<dbReference type="Gene3D" id="3.90.550.10">
    <property type="entry name" value="Spore Coat Polysaccharide Biosynthesis Protein SpsA, Chain A"/>
    <property type="match status" value="1"/>
</dbReference>
<dbReference type="CDD" id="cd00761">
    <property type="entry name" value="Glyco_tranf_GTA_type"/>
    <property type="match status" value="1"/>
</dbReference>
<dbReference type="Pfam" id="PF00535">
    <property type="entry name" value="Glycos_transf_2"/>
    <property type="match status" value="1"/>
</dbReference>
<evidence type="ECO:0000259" key="4">
    <source>
        <dbReference type="Pfam" id="PF00535"/>
    </source>
</evidence>
<dbReference type="OrthoDB" id="9802632at2"/>
<feature type="domain" description="Glycosyltransferase 2-like" evidence="4">
    <location>
        <begin position="9"/>
        <end position="167"/>
    </location>
</feature>
<reference evidence="5 6" key="1">
    <citation type="submission" date="2019-03" db="EMBL/GenBank/DDBJ databases">
        <title>Genomics of glacier-inhabiting Cryobacterium strains.</title>
        <authorList>
            <person name="Liu Q."/>
            <person name="Xin Y.-H."/>
        </authorList>
    </citation>
    <scope>NUCLEOTIDE SEQUENCE [LARGE SCALE GENOMIC DNA]</scope>
    <source>
        <strain evidence="5 6">CGMCC 1.10440</strain>
    </source>
</reference>
<comment type="caution">
    <text evidence="5">The sequence shown here is derived from an EMBL/GenBank/DDBJ whole genome shotgun (WGS) entry which is preliminary data.</text>
</comment>
<proteinExistence type="inferred from homology"/>
<gene>
    <name evidence="5" type="ORF">E3N84_03730</name>
</gene>
<comment type="similarity">
    <text evidence="1">Belongs to the glycosyltransferase 2 family.</text>
</comment>
<dbReference type="GO" id="GO:0016757">
    <property type="term" value="F:glycosyltransferase activity"/>
    <property type="evidence" value="ECO:0007669"/>
    <property type="project" value="UniProtKB-KW"/>
</dbReference>
<evidence type="ECO:0000256" key="1">
    <source>
        <dbReference type="ARBA" id="ARBA00006739"/>
    </source>
</evidence>
<dbReference type="SUPFAM" id="SSF53448">
    <property type="entry name" value="Nucleotide-diphospho-sugar transferases"/>
    <property type="match status" value="1"/>
</dbReference>
<dbReference type="Proteomes" id="UP000298488">
    <property type="component" value="Unassembled WGS sequence"/>
</dbReference>
<accession>A0A4R8VAW7</accession>
<organism evidence="5 6">
    <name type="scientific">Terrimesophilobacter mesophilus</name>
    <dbReference type="NCBI Taxonomy" id="433647"/>
    <lineage>
        <taxon>Bacteria</taxon>
        <taxon>Bacillati</taxon>
        <taxon>Actinomycetota</taxon>
        <taxon>Actinomycetes</taxon>
        <taxon>Micrococcales</taxon>
        <taxon>Microbacteriaceae</taxon>
        <taxon>Terrimesophilobacter</taxon>
    </lineage>
</organism>
<evidence type="ECO:0000313" key="6">
    <source>
        <dbReference type="Proteomes" id="UP000298488"/>
    </source>
</evidence>
<dbReference type="PANTHER" id="PTHR43630:SF1">
    <property type="entry name" value="POLY-BETA-1,6-N-ACETYL-D-GLUCOSAMINE SYNTHASE"/>
    <property type="match status" value="1"/>
</dbReference>
<dbReference type="AlphaFoldDB" id="A0A4R8VAW7"/>
<dbReference type="PANTHER" id="PTHR43630">
    <property type="entry name" value="POLY-BETA-1,6-N-ACETYL-D-GLUCOSAMINE SYNTHASE"/>
    <property type="match status" value="1"/>
</dbReference>
<name>A0A4R8VAW7_9MICO</name>
<evidence type="ECO:0000313" key="5">
    <source>
        <dbReference type="EMBL" id="TFB79240.1"/>
    </source>
</evidence>
<evidence type="ECO:0000256" key="2">
    <source>
        <dbReference type="ARBA" id="ARBA00022676"/>
    </source>
</evidence>
<protein>
    <submittedName>
        <fullName evidence="5">Glycosyltransferase</fullName>
    </submittedName>
</protein>